<reference evidence="3 4" key="1">
    <citation type="submission" date="2024-05" db="EMBL/GenBank/DDBJ databases">
        <title>A draft genome resource for the thread blight pathogen Marasmius tenuissimus strain MS-2.</title>
        <authorList>
            <person name="Yulfo-Soto G.E."/>
            <person name="Baruah I.K."/>
            <person name="Amoako-Attah I."/>
            <person name="Bukari Y."/>
            <person name="Meinhardt L.W."/>
            <person name="Bailey B.A."/>
            <person name="Cohen S.P."/>
        </authorList>
    </citation>
    <scope>NUCLEOTIDE SEQUENCE [LARGE SCALE GENOMIC DNA]</scope>
    <source>
        <strain evidence="3 4">MS-2</strain>
    </source>
</reference>
<keyword evidence="2" id="KW-0812">Transmembrane</keyword>
<proteinExistence type="predicted"/>
<keyword evidence="2" id="KW-1133">Transmembrane helix</keyword>
<evidence type="ECO:0000256" key="2">
    <source>
        <dbReference type="SAM" id="Phobius"/>
    </source>
</evidence>
<accession>A0ABR3A8J1</accession>
<feature type="transmembrane region" description="Helical" evidence="2">
    <location>
        <begin position="12"/>
        <end position="33"/>
    </location>
</feature>
<evidence type="ECO:0008006" key="5">
    <source>
        <dbReference type="Google" id="ProtNLM"/>
    </source>
</evidence>
<feature type="transmembrane region" description="Helical" evidence="2">
    <location>
        <begin position="87"/>
        <end position="108"/>
    </location>
</feature>
<feature type="transmembrane region" description="Helical" evidence="2">
    <location>
        <begin position="137"/>
        <end position="163"/>
    </location>
</feature>
<evidence type="ECO:0000256" key="1">
    <source>
        <dbReference type="SAM" id="MobiDB-lite"/>
    </source>
</evidence>
<evidence type="ECO:0000313" key="4">
    <source>
        <dbReference type="Proteomes" id="UP001437256"/>
    </source>
</evidence>
<feature type="transmembrane region" description="Helical" evidence="2">
    <location>
        <begin position="53"/>
        <end position="75"/>
    </location>
</feature>
<dbReference type="Proteomes" id="UP001437256">
    <property type="component" value="Unassembled WGS sequence"/>
</dbReference>
<sequence>MAFDTSSLRVVLYFFVSLFSIVLLGLSAARIHYTTHLENGDPLNNGLNFYDPIVAELLATSILTMLWSWFVIFAIQRRRENRFISTFRGELIGSFILWIMLLVGAAVATSTRTPNSSDPNARWGNLGFCHIYKPCRILTALIAFSWITWAFLTIAMIISIVFASVNHGWNEPMHGRWDPRGSHYRDSRSGPPMSTRPTSYA</sequence>
<evidence type="ECO:0000313" key="3">
    <source>
        <dbReference type="EMBL" id="KAL0069646.1"/>
    </source>
</evidence>
<keyword evidence="2" id="KW-0472">Membrane</keyword>
<name>A0ABR3A8J1_9AGAR</name>
<feature type="region of interest" description="Disordered" evidence="1">
    <location>
        <begin position="180"/>
        <end position="201"/>
    </location>
</feature>
<organism evidence="3 4">
    <name type="scientific">Marasmius tenuissimus</name>
    <dbReference type="NCBI Taxonomy" id="585030"/>
    <lineage>
        <taxon>Eukaryota</taxon>
        <taxon>Fungi</taxon>
        <taxon>Dikarya</taxon>
        <taxon>Basidiomycota</taxon>
        <taxon>Agaricomycotina</taxon>
        <taxon>Agaricomycetes</taxon>
        <taxon>Agaricomycetidae</taxon>
        <taxon>Agaricales</taxon>
        <taxon>Marasmiineae</taxon>
        <taxon>Marasmiaceae</taxon>
        <taxon>Marasmius</taxon>
    </lineage>
</organism>
<keyword evidence="4" id="KW-1185">Reference proteome</keyword>
<comment type="caution">
    <text evidence="3">The sequence shown here is derived from an EMBL/GenBank/DDBJ whole genome shotgun (WGS) entry which is preliminary data.</text>
</comment>
<gene>
    <name evidence="3" type="ORF">AAF712_003304</name>
</gene>
<protein>
    <recommendedName>
        <fullName evidence="5">MARVEL domain-containing protein</fullName>
    </recommendedName>
</protein>
<dbReference type="EMBL" id="JBBXMP010000011">
    <property type="protein sequence ID" value="KAL0069646.1"/>
    <property type="molecule type" value="Genomic_DNA"/>
</dbReference>